<dbReference type="Proteomes" id="UP000605201">
    <property type="component" value="Unassembled WGS sequence"/>
</dbReference>
<organism evidence="1 2">
    <name type="scientific">Candidatus Desulfatibia vada</name>
    <dbReference type="NCBI Taxonomy" id="2841696"/>
    <lineage>
        <taxon>Bacteria</taxon>
        <taxon>Pseudomonadati</taxon>
        <taxon>Thermodesulfobacteriota</taxon>
        <taxon>Desulfobacteria</taxon>
        <taxon>Desulfobacterales</taxon>
        <taxon>Desulfobacterales incertae sedis</taxon>
        <taxon>Candidatus Desulfatibia</taxon>
    </lineage>
</organism>
<proteinExistence type="predicted"/>
<reference evidence="1 2" key="1">
    <citation type="submission" date="2020-08" db="EMBL/GenBank/DDBJ databases">
        <title>Bridging the membrane lipid divide: bacteria of the FCB group superphylum have the potential to synthesize archaeal ether lipids.</title>
        <authorList>
            <person name="Villanueva L."/>
            <person name="Von Meijenfeldt F.A.B."/>
            <person name="Westbye A.B."/>
            <person name="Yadav S."/>
            <person name="Hopmans E.C."/>
            <person name="Dutilh B.E."/>
            <person name="Sinninghe Damste J.S."/>
        </authorList>
    </citation>
    <scope>NUCLEOTIDE SEQUENCE [LARGE SCALE GENOMIC DNA]</scope>
    <source>
        <strain evidence="1">NIOZ-UU17</strain>
    </source>
</reference>
<gene>
    <name evidence="1" type="ORF">H8D96_01725</name>
</gene>
<evidence type="ECO:0000313" key="2">
    <source>
        <dbReference type="Proteomes" id="UP000605201"/>
    </source>
</evidence>
<comment type="caution">
    <text evidence="1">The sequence shown here is derived from an EMBL/GenBank/DDBJ whole genome shotgun (WGS) entry which is preliminary data.</text>
</comment>
<dbReference type="EMBL" id="JACNIG010000062">
    <property type="protein sequence ID" value="MBC8430615.1"/>
    <property type="molecule type" value="Genomic_DNA"/>
</dbReference>
<sequence>MKKEENGRFQEILREINFCSKLAVPLKPFDMLGKKMRLKNILVLIV</sequence>
<accession>A0A8J6NVI8</accession>
<dbReference type="AlphaFoldDB" id="A0A8J6NVI8"/>
<evidence type="ECO:0000313" key="1">
    <source>
        <dbReference type="EMBL" id="MBC8430615.1"/>
    </source>
</evidence>
<protein>
    <submittedName>
        <fullName evidence="1">Uncharacterized protein</fullName>
    </submittedName>
</protein>
<name>A0A8J6NVI8_9BACT</name>